<dbReference type="AlphaFoldDB" id="A0A0D2F0M4"/>
<gene>
    <name evidence="7" type="ORF">Z519_02845</name>
</gene>
<sequence>MGDKDFGEVEHYSGEVVVEHGVTASAMHQKHSAQGVLLVPQPSDDPRDPLNWSLAKKATTFTIVCFVAFAGLLQALANASGFFYQATAYGKTPIEISYSLSAAIAGLTFGPFVWTPLATRYGKAAIMFWSMVLTMGANIWSACMTGKNDYVPFVWSRGFAGFFGSAPLTIGANFIVEIFFLHDRGKCFAIYTFSILVGGICCSTFSGYIVQRVSWTVQFWYNVGLEAVLALSCVLFLDETNWSRPGQLPVPTPPKGLVQRKLATYFFTKPMTAKRSPAELFKSWTLTFRVASCPVSIIVGGNMLIFYGFGIGINTLLSIFLQEPLEDGGYGFSADQNASFTFVLWVSAFLAQAYGLFIGDRLPLAICARNRGVWKPEYRLHSTWLPLLVSFPLGVGLFGGSLYYHWHYMVLAVGVFLSNFGAISAVSPLLNYVVEALTPAYANEVAAALNFYRTCFALSIPFFLDYWIAAVGVNWAFGMMSIFVVVAYMGIIACMIWGPAIRAKSVVHANSEAGIHILDETPPVGEGRGWSLGRREVS</sequence>
<feature type="transmembrane region" description="Helical" evidence="5">
    <location>
        <begin position="342"/>
        <end position="362"/>
    </location>
</feature>
<organism evidence="7 8">
    <name type="scientific">Cladophialophora bantiana (strain ATCC 10958 / CBS 173.52 / CDC B-1940 / NIH 8579)</name>
    <name type="common">Xylohypha bantiana</name>
    <dbReference type="NCBI Taxonomy" id="1442370"/>
    <lineage>
        <taxon>Eukaryota</taxon>
        <taxon>Fungi</taxon>
        <taxon>Dikarya</taxon>
        <taxon>Ascomycota</taxon>
        <taxon>Pezizomycotina</taxon>
        <taxon>Eurotiomycetes</taxon>
        <taxon>Chaetothyriomycetidae</taxon>
        <taxon>Chaetothyriales</taxon>
        <taxon>Herpotrichiellaceae</taxon>
        <taxon>Cladophialophora</taxon>
    </lineage>
</organism>
<keyword evidence="8" id="KW-1185">Reference proteome</keyword>
<keyword evidence="4 5" id="KW-0472">Membrane</keyword>
<evidence type="ECO:0000259" key="6">
    <source>
        <dbReference type="PROSITE" id="PS50850"/>
    </source>
</evidence>
<keyword evidence="2 5" id="KW-0812">Transmembrane</keyword>
<dbReference type="InterPro" id="IPR011701">
    <property type="entry name" value="MFS"/>
</dbReference>
<feature type="transmembrane region" description="Helical" evidence="5">
    <location>
        <begin position="188"/>
        <end position="211"/>
    </location>
</feature>
<proteinExistence type="predicted"/>
<dbReference type="GO" id="GO:0022857">
    <property type="term" value="F:transmembrane transporter activity"/>
    <property type="evidence" value="ECO:0007669"/>
    <property type="project" value="InterPro"/>
</dbReference>
<keyword evidence="3 5" id="KW-1133">Transmembrane helix</keyword>
<dbReference type="EMBL" id="KN846983">
    <property type="protein sequence ID" value="KIW95781.1"/>
    <property type="molecule type" value="Genomic_DNA"/>
</dbReference>
<feature type="transmembrane region" description="Helical" evidence="5">
    <location>
        <begin position="475"/>
        <end position="498"/>
    </location>
</feature>
<feature type="transmembrane region" description="Helical" evidence="5">
    <location>
        <begin position="61"/>
        <end position="84"/>
    </location>
</feature>
<protein>
    <recommendedName>
        <fullName evidence="6">Major facilitator superfamily (MFS) profile domain-containing protein</fullName>
    </recommendedName>
</protein>
<evidence type="ECO:0000256" key="3">
    <source>
        <dbReference type="ARBA" id="ARBA00022989"/>
    </source>
</evidence>
<dbReference type="InterPro" id="IPR036259">
    <property type="entry name" value="MFS_trans_sf"/>
</dbReference>
<dbReference type="GO" id="GO:0005886">
    <property type="term" value="C:plasma membrane"/>
    <property type="evidence" value="ECO:0007669"/>
    <property type="project" value="TreeGrafter"/>
</dbReference>
<dbReference type="VEuPathDB" id="FungiDB:Z519_02845"/>
<feature type="transmembrane region" description="Helical" evidence="5">
    <location>
        <begin position="451"/>
        <end position="469"/>
    </location>
</feature>
<dbReference type="InterPro" id="IPR020846">
    <property type="entry name" value="MFS_dom"/>
</dbReference>
<evidence type="ECO:0000313" key="7">
    <source>
        <dbReference type="EMBL" id="KIW95781.1"/>
    </source>
</evidence>
<feature type="transmembrane region" description="Helical" evidence="5">
    <location>
        <begin position="126"/>
        <end position="147"/>
    </location>
</feature>
<dbReference type="SUPFAM" id="SSF103473">
    <property type="entry name" value="MFS general substrate transporter"/>
    <property type="match status" value="1"/>
</dbReference>
<feature type="transmembrane region" description="Helical" evidence="5">
    <location>
        <begin position="96"/>
        <end position="114"/>
    </location>
</feature>
<dbReference type="GeneID" id="27695773"/>
<feature type="transmembrane region" description="Helical" evidence="5">
    <location>
        <begin position="410"/>
        <end position="430"/>
    </location>
</feature>
<feature type="domain" description="Major facilitator superfamily (MFS) profile" evidence="6">
    <location>
        <begin position="60"/>
        <end position="502"/>
    </location>
</feature>
<comment type="subcellular location">
    <subcellularLocation>
        <location evidence="1">Membrane</location>
        <topology evidence="1">Multi-pass membrane protein</topology>
    </subcellularLocation>
</comment>
<feature type="transmembrane region" description="Helical" evidence="5">
    <location>
        <begin position="304"/>
        <end position="322"/>
    </location>
</feature>
<dbReference type="PANTHER" id="PTHR23502">
    <property type="entry name" value="MAJOR FACILITATOR SUPERFAMILY"/>
    <property type="match status" value="1"/>
</dbReference>
<dbReference type="PANTHER" id="PTHR23502:SF22">
    <property type="entry name" value="MAJOR FACILITATOR SUPERFAMILY (MFS) PROFILE DOMAIN-CONTAINING PROTEIN"/>
    <property type="match status" value="1"/>
</dbReference>
<evidence type="ECO:0000256" key="2">
    <source>
        <dbReference type="ARBA" id="ARBA00022692"/>
    </source>
</evidence>
<name>A0A0D2F0M4_CLAB1</name>
<evidence type="ECO:0000256" key="4">
    <source>
        <dbReference type="ARBA" id="ARBA00023136"/>
    </source>
</evidence>
<feature type="transmembrane region" description="Helical" evidence="5">
    <location>
        <begin position="217"/>
        <end position="237"/>
    </location>
</feature>
<dbReference type="Proteomes" id="UP000053789">
    <property type="component" value="Unassembled WGS sequence"/>
</dbReference>
<evidence type="ECO:0000313" key="8">
    <source>
        <dbReference type="Proteomes" id="UP000053789"/>
    </source>
</evidence>
<evidence type="ECO:0000256" key="5">
    <source>
        <dbReference type="SAM" id="Phobius"/>
    </source>
</evidence>
<accession>A0A0D2F0M4</accession>
<feature type="transmembrane region" description="Helical" evidence="5">
    <location>
        <begin position="159"/>
        <end position="181"/>
    </location>
</feature>
<dbReference type="Gene3D" id="1.20.1250.20">
    <property type="entry name" value="MFS general substrate transporter like domains"/>
    <property type="match status" value="1"/>
</dbReference>
<dbReference type="PROSITE" id="PS50850">
    <property type="entry name" value="MFS"/>
    <property type="match status" value="1"/>
</dbReference>
<evidence type="ECO:0000256" key="1">
    <source>
        <dbReference type="ARBA" id="ARBA00004141"/>
    </source>
</evidence>
<dbReference type="OrthoDB" id="2533084at2759"/>
<dbReference type="HOGENOM" id="CLU_008455_13_8_1"/>
<dbReference type="RefSeq" id="XP_016622450.1">
    <property type="nucleotide sequence ID" value="XM_016760600.1"/>
</dbReference>
<feature type="transmembrane region" description="Helical" evidence="5">
    <location>
        <begin position="383"/>
        <end position="404"/>
    </location>
</feature>
<dbReference type="Pfam" id="PF07690">
    <property type="entry name" value="MFS_1"/>
    <property type="match status" value="1"/>
</dbReference>
<reference evidence="7" key="1">
    <citation type="submission" date="2015-01" db="EMBL/GenBank/DDBJ databases">
        <title>The Genome Sequence of Cladophialophora bantiana CBS 173.52.</title>
        <authorList>
            <consortium name="The Broad Institute Genomics Platform"/>
            <person name="Cuomo C."/>
            <person name="de Hoog S."/>
            <person name="Gorbushina A."/>
            <person name="Stielow B."/>
            <person name="Teixiera M."/>
            <person name="Abouelleil A."/>
            <person name="Chapman S.B."/>
            <person name="Priest M."/>
            <person name="Young S.K."/>
            <person name="Wortman J."/>
            <person name="Nusbaum C."/>
            <person name="Birren B."/>
        </authorList>
    </citation>
    <scope>NUCLEOTIDE SEQUENCE [LARGE SCALE GENOMIC DNA]</scope>
    <source>
        <strain evidence="7">CBS 173.52</strain>
    </source>
</reference>